<dbReference type="EMBL" id="QEKK01000019">
    <property type="protein sequence ID" value="PVY46178.1"/>
    <property type="molecule type" value="Genomic_DNA"/>
</dbReference>
<comment type="caution">
    <text evidence="1">The sequence shown here is derived from an EMBL/GenBank/DDBJ whole genome shotgun (WGS) entry which is preliminary data.</text>
</comment>
<protein>
    <submittedName>
        <fullName evidence="1">Uncharacterized protein</fullName>
    </submittedName>
</protein>
<sequence length="51" mass="5705">MYVNKIVKVEAMCDGWKVEARTPDGMTVVRFGAESAEQTMEDARWAEAEPA</sequence>
<evidence type="ECO:0000313" key="1">
    <source>
        <dbReference type="EMBL" id="PVY46178.1"/>
    </source>
</evidence>
<organism evidence="1 2">
    <name type="scientific">Intestinimonas butyriciproducens</name>
    <dbReference type="NCBI Taxonomy" id="1297617"/>
    <lineage>
        <taxon>Bacteria</taxon>
        <taxon>Bacillati</taxon>
        <taxon>Bacillota</taxon>
        <taxon>Clostridia</taxon>
        <taxon>Eubacteriales</taxon>
        <taxon>Intestinimonas</taxon>
    </lineage>
</organism>
<dbReference type="AlphaFoldDB" id="A0A2U1BBZ7"/>
<evidence type="ECO:0000313" key="2">
    <source>
        <dbReference type="Proteomes" id="UP000245778"/>
    </source>
</evidence>
<name>A0A2U1BBZ7_9FIRM</name>
<gene>
    <name evidence="1" type="ORF">C7373_1193</name>
</gene>
<reference evidence="1 2" key="1">
    <citation type="submission" date="2018-04" db="EMBL/GenBank/DDBJ databases">
        <title>Genomic Encyclopedia of Type Strains, Phase IV (KMG-IV): sequencing the most valuable type-strain genomes for metagenomic binning, comparative biology and taxonomic classification.</title>
        <authorList>
            <person name="Goeker M."/>
        </authorList>
    </citation>
    <scope>NUCLEOTIDE SEQUENCE [LARGE SCALE GENOMIC DNA]</scope>
    <source>
        <strain evidence="1 2">DSM 26588</strain>
    </source>
</reference>
<proteinExistence type="predicted"/>
<accession>A0A2U1BBZ7</accession>
<dbReference type="Proteomes" id="UP000245778">
    <property type="component" value="Unassembled WGS sequence"/>
</dbReference>